<proteinExistence type="predicted"/>
<organism evidence="1 2">
    <name type="scientific">Plakobranchus ocellatus</name>
    <dbReference type="NCBI Taxonomy" id="259542"/>
    <lineage>
        <taxon>Eukaryota</taxon>
        <taxon>Metazoa</taxon>
        <taxon>Spiralia</taxon>
        <taxon>Lophotrochozoa</taxon>
        <taxon>Mollusca</taxon>
        <taxon>Gastropoda</taxon>
        <taxon>Heterobranchia</taxon>
        <taxon>Euthyneura</taxon>
        <taxon>Panpulmonata</taxon>
        <taxon>Sacoglossa</taxon>
        <taxon>Placobranchoidea</taxon>
        <taxon>Plakobranchidae</taxon>
        <taxon>Plakobranchus</taxon>
    </lineage>
</organism>
<evidence type="ECO:0000313" key="1">
    <source>
        <dbReference type="EMBL" id="GFO35926.1"/>
    </source>
</evidence>
<gene>
    <name evidence="1" type="ORF">PoB_006243100</name>
</gene>
<accession>A0AAV4CW47</accession>
<name>A0AAV4CW47_9GAST</name>
<dbReference type="Proteomes" id="UP000735302">
    <property type="component" value="Unassembled WGS sequence"/>
</dbReference>
<dbReference type="EMBL" id="BLXT01007028">
    <property type="protein sequence ID" value="GFO35926.1"/>
    <property type="molecule type" value="Genomic_DNA"/>
</dbReference>
<dbReference type="AlphaFoldDB" id="A0AAV4CW47"/>
<evidence type="ECO:0000313" key="2">
    <source>
        <dbReference type="Proteomes" id="UP000735302"/>
    </source>
</evidence>
<sequence length="121" mass="13008">MTEAEKIVITKLGHSCKYGTIGVIEHISSKASSVVAEPLSPQWSKLRIIVVEKPIRARSFGCHAAATDDNSHCLLLKGGGICGTVDSKPALRSAGNLMSRARAPIRRPRLIEGLKPEIILL</sequence>
<protein>
    <submittedName>
        <fullName evidence="1">Uncharacterized protein</fullName>
    </submittedName>
</protein>
<reference evidence="1 2" key="1">
    <citation type="journal article" date="2021" name="Elife">
        <title>Chloroplast acquisition without the gene transfer in kleptoplastic sea slugs, Plakobranchus ocellatus.</title>
        <authorList>
            <person name="Maeda T."/>
            <person name="Takahashi S."/>
            <person name="Yoshida T."/>
            <person name="Shimamura S."/>
            <person name="Takaki Y."/>
            <person name="Nagai Y."/>
            <person name="Toyoda A."/>
            <person name="Suzuki Y."/>
            <person name="Arimoto A."/>
            <person name="Ishii H."/>
            <person name="Satoh N."/>
            <person name="Nishiyama T."/>
            <person name="Hasebe M."/>
            <person name="Maruyama T."/>
            <person name="Minagawa J."/>
            <person name="Obokata J."/>
            <person name="Shigenobu S."/>
        </authorList>
    </citation>
    <scope>NUCLEOTIDE SEQUENCE [LARGE SCALE GENOMIC DNA]</scope>
</reference>
<comment type="caution">
    <text evidence="1">The sequence shown here is derived from an EMBL/GenBank/DDBJ whole genome shotgun (WGS) entry which is preliminary data.</text>
</comment>
<keyword evidence="2" id="KW-1185">Reference proteome</keyword>